<protein>
    <submittedName>
        <fullName evidence="1">Uncharacterized protein</fullName>
    </submittedName>
</protein>
<gene>
    <name evidence="1" type="ORF">EUGRSUZ_I02093</name>
</gene>
<accession>A0A059ASG8</accession>
<organism evidence="1">
    <name type="scientific">Eucalyptus grandis</name>
    <name type="common">Flooded gum</name>
    <dbReference type="NCBI Taxonomy" id="71139"/>
    <lineage>
        <taxon>Eukaryota</taxon>
        <taxon>Viridiplantae</taxon>
        <taxon>Streptophyta</taxon>
        <taxon>Embryophyta</taxon>
        <taxon>Tracheophyta</taxon>
        <taxon>Spermatophyta</taxon>
        <taxon>Magnoliopsida</taxon>
        <taxon>eudicotyledons</taxon>
        <taxon>Gunneridae</taxon>
        <taxon>Pentapetalae</taxon>
        <taxon>rosids</taxon>
        <taxon>malvids</taxon>
        <taxon>Myrtales</taxon>
        <taxon>Myrtaceae</taxon>
        <taxon>Myrtoideae</taxon>
        <taxon>Eucalypteae</taxon>
        <taxon>Eucalyptus</taxon>
    </lineage>
</organism>
<name>A0A059ASG8_EUCGR</name>
<sequence>MEEIEIARCVRSSWLFDIMLNKKSLGIRMILIIIHHRAGSDRTSSLKKKKRNVFRWGKRNQKPNAKINGNGREFICLVTEKSYLDGR</sequence>
<dbReference type="Gramene" id="KCW56360">
    <property type="protein sequence ID" value="KCW56360"/>
    <property type="gene ID" value="EUGRSUZ_I02093"/>
</dbReference>
<proteinExistence type="predicted"/>
<evidence type="ECO:0000313" key="1">
    <source>
        <dbReference type="EMBL" id="KCW56360.1"/>
    </source>
</evidence>
<dbReference type="AlphaFoldDB" id="A0A059ASG8"/>
<dbReference type="InParanoid" id="A0A059ASG8"/>
<reference evidence="1" key="1">
    <citation type="submission" date="2013-07" db="EMBL/GenBank/DDBJ databases">
        <title>The genome of Eucalyptus grandis.</title>
        <authorList>
            <person name="Schmutz J."/>
            <person name="Hayes R."/>
            <person name="Myburg A."/>
            <person name="Tuskan G."/>
            <person name="Grattapaglia D."/>
            <person name="Rokhsar D.S."/>
        </authorList>
    </citation>
    <scope>NUCLEOTIDE SEQUENCE</scope>
    <source>
        <tissue evidence="1">Leaf extractions</tissue>
    </source>
</reference>
<dbReference type="EMBL" id="KK198761">
    <property type="protein sequence ID" value="KCW56360.1"/>
    <property type="molecule type" value="Genomic_DNA"/>
</dbReference>